<sequence length="36" mass="4810">MRDKWVTLLHIIKWRWENELHYYYITLWYTKTIFTF</sequence>
<reference evidence="1" key="2">
    <citation type="journal article" date="2015" name="Data Brief">
        <title>Shoot transcriptome of the giant reed, Arundo donax.</title>
        <authorList>
            <person name="Barrero R.A."/>
            <person name="Guerrero F.D."/>
            <person name="Moolhuijzen P."/>
            <person name="Goolsby J.A."/>
            <person name="Tidwell J."/>
            <person name="Bellgard S.E."/>
            <person name="Bellgard M.I."/>
        </authorList>
    </citation>
    <scope>NUCLEOTIDE SEQUENCE</scope>
    <source>
        <tissue evidence="1">Shoot tissue taken approximately 20 cm above the soil surface</tissue>
    </source>
</reference>
<reference evidence="1" key="1">
    <citation type="submission" date="2014-09" db="EMBL/GenBank/DDBJ databases">
        <authorList>
            <person name="Magalhaes I.L.F."/>
            <person name="Oliveira U."/>
            <person name="Santos F.R."/>
            <person name="Vidigal T.H.D.A."/>
            <person name="Brescovit A.D."/>
            <person name="Santos A.J."/>
        </authorList>
    </citation>
    <scope>NUCLEOTIDE SEQUENCE</scope>
    <source>
        <tissue evidence="1">Shoot tissue taken approximately 20 cm above the soil surface</tissue>
    </source>
</reference>
<protein>
    <submittedName>
        <fullName evidence="1">Uncharacterized protein</fullName>
    </submittedName>
</protein>
<evidence type="ECO:0000313" key="1">
    <source>
        <dbReference type="EMBL" id="JAD25357.1"/>
    </source>
</evidence>
<proteinExistence type="predicted"/>
<accession>A0A0A8YSE1</accession>
<dbReference type="AlphaFoldDB" id="A0A0A8YSE1"/>
<name>A0A0A8YSE1_ARUDO</name>
<organism evidence="1">
    <name type="scientific">Arundo donax</name>
    <name type="common">Giant reed</name>
    <name type="synonym">Donax arundinaceus</name>
    <dbReference type="NCBI Taxonomy" id="35708"/>
    <lineage>
        <taxon>Eukaryota</taxon>
        <taxon>Viridiplantae</taxon>
        <taxon>Streptophyta</taxon>
        <taxon>Embryophyta</taxon>
        <taxon>Tracheophyta</taxon>
        <taxon>Spermatophyta</taxon>
        <taxon>Magnoliopsida</taxon>
        <taxon>Liliopsida</taxon>
        <taxon>Poales</taxon>
        <taxon>Poaceae</taxon>
        <taxon>PACMAD clade</taxon>
        <taxon>Arundinoideae</taxon>
        <taxon>Arundineae</taxon>
        <taxon>Arundo</taxon>
    </lineage>
</organism>
<dbReference type="EMBL" id="GBRH01272538">
    <property type="protein sequence ID" value="JAD25357.1"/>
    <property type="molecule type" value="Transcribed_RNA"/>
</dbReference>